<sequence length="333" mass="34353">MPATLSQIRAWSIEHLIDTAGYWTKTADQWEDAFLQMRNQSYAIAWHGAGGDGLRQRTSADLPIVSAKADLLRQAAGIARNGASEIGAAQRRVLYAVEDAQNAGFAVGEDLSVTDAHTSRTAAEQAARQAQAQAFAGDIRLRAEQLDGAEAKVAGQLTATTAGLSSVSFAENPISTPVPQAPATQRNGIRLVDLKQDGGTSPPPPFAPWDTPDGTPPAPQPAFLPQYEQALTAPPAPAQPGPPMPASPPPAPRPATGPGSVACQQAFDEQQQSLLQNLGGATLGGAVLGGLAAGVPTEGVGAVQGAIGGAFMGGVGEFLNETRKEHPLPQQCK</sequence>
<evidence type="ECO:0000313" key="3">
    <source>
        <dbReference type="Proteomes" id="UP000267289"/>
    </source>
</evidence>
<dbReference type="RefSeq" id="WP_244232458.1">
    <property type="nucleotide sequence ID" value="NZ_UPHQ01000216.1"/>
</dbReference>
<dbReference type="AlphaFoldDB" id="A0A498Q884"/>
<reference evidence="2 3" key="1">
    <citation type="submission" date="2018-09" db="EMBL/GenBank/DDBJ databases">
        <authorList>
            <person name="Tagini F."/>
        </authorList>
    </citation>
    <scope>NUCLEOTIDE SEQUENCE [LARGE SCALE GENOMIC DNA]</scope>
    <source>
        <strain evidence="2 3">MK13</strain>
    </source>
</reference>
<gene>
    <name evidence="2" type="ORF">LAUMK13_04042</name>
</gene>
<dbReference type="EMBL" id="UPHQ01000216">
    <property type="protein sequence ID" value="VBA42458.1"/>
    <property type="molecule type" value="Genomic_DNA"/>
</dbReference>
<protein>
    <submittedName>
        <fullName evidence="2">Uncharacterized protein</fullName>
    </submittedName>
</protein>
<proteinExistence type="predicted"/>
<keyword evidence="3" id="KW-1185">Reference proteome</keyword>
<dbReference type="Proteomes" id="UP000267289">
    <property type="component" value="Unassembled WGS sequence"/>
</dbReference>
<feature type="compositionally biased region" description="Pro residues" evidence="1">
    <location>
        <begin position="234"/>
        <end position="255"/>
    </location>
</feature>
<name>A0A498Q884_9MYCO</name>
<evidence type="ECO:0000313" key="2">
    <source>
        <dbReference type="EMBL" id="VBA42458.1"/>
    </source>
</evidence>
<organism evidence="2 3">
    <name type="scientific">Mycobacterium innocens</name>
    <dbReference type="NCBI Taxonomy" id="2341083"/>
    <lineage>
        <taxon>Bacteria</taxon>
        <taxon>Bacillati</taxon>
        <taxon>Actinomycetota</taxon>
        <taxon>Actinomycetes</taxon>
        <taxon>Mycobacteriales</taxon>
        <taxon>Mycobacteriaceae</taxon>
        <taxon>Mycobacterium</taxon>
    </lineage>
</organism>
<feature type="region of interest" description="Disordered" evidence="1">
    <location>
        <begin position="194"/>
        <end position="261"/>
    </location>
</feature>
<accession>A0A498Q884</accession>
<evidence type="ECO:0000256" key="1">
    <source>
        <dbReference type="SAM" id="MobiDB-lite"/>
    </source>
</evidence>